<sequence>MLTPDDLLDKLIADTLQKKPVNSEHFAIIRKVKPGEKFSKHPFNNEKEQRIPINRRIQDLMFKVGFSYGRLKEKNWVTEKSNKITRMVAPGPIVKTMTKELPKIQFDDKFKVKYPNGFSKPSYDKPIYDTSNSHSVDIKKPIETSTQRYLSQSPSQRQAKEYLQFLTAITSEEKRVLQTQIDSKKQDFKEELVQKVPNEIKTLNNRGVFNTELNEIRANSMLDVKLKNQMKIQLEPIVRKVKAEVLREKMQAYNEKTEEIVDMEEQMIMEQDRKIRLLKYVGETISKNVVEGKDKILLSTMYNSEHDWTDVLNESITKMKAKCTPKIYYEIAYR</sequence>
<evidence type="ECO:0000256" key="1">
    <source>
        <dbReference type="SAM" id="Coils"/>
    </source>
</evidence>
<dbReference type="Proteomes" id="UP000187209">
    <property type="component" value="Unassembled WGS sequence"/>
</dbReference>
<evidence type="ECO:0000313" key="3">
    <source>
        <dbReference type="Proteomes" id="UP000187209"/>
    </source>
</evidence>
<organism evidence="2 3">
    <name type="scientific">Stentor coeruleus</name>
    <dbReference type="NCBI Taxonomy" id="5963"/>
    <lineage>
        <taxon>Eukaryota</taxon>
        <taxon>Sar</taxon>
        <taxon>Alveolata</taxon>
        <taxon>Ciliophora</taxon>
        <taxon>Postciliodesmatophora</taxon>
        <taxon>Heterotrichea</taxon>
        <taxon>Heterotrichida</taxon>
        <taxon>Stentoridae</taxon>
        <taxon>Stentor</taxon>
    </lineage>
</organism>
<keyword evidence="1" id="KW-0175">Coiled coil</keyword>
<comment type="caution">
    <text evidence="2">The sequence shown here is derived from an EMBL/GenBank/DDBJ whole genome shotgun (WGS) entry which is preliminary data.</text>
</comment>
<evidence type="ECO:0000313" key="2">
    <source>
        <dbReference type="EMBL" id="OMJ83146.1"/>
    </source>
</evidence>
<feature type="coiled-coil region" evidence="1">
    <location>
        <begin position="246"/>
        <end position="273"/>
    </location>
</feature>
<protein>
    <submittedName>
        <fullName evidence="2">Uncharacterized protein</fullName>
    </submittedName>
</protein>
<dbReference type="AlphaFoldDB" id="A0A1R2C2C3"/>
<proteinExistence type="predicted"/>
<name>A0A1R2C2C3_9CILI</name>
<dbReference type="EMBL" id="MPUH01000314">
    <property type="protein sequence ID" value="OMJ83146.1"/>
    <property type="molecule type" value="Genomic_DNA"/>
</dbReference>
<keyword evidence="3" id="KW-1185">Reference proteome</keyword>
<reference evidence="2 3" key="1">
    <citation type="submission" date="2016-11" db="EMBL/GenBank/DDBJ databases">
        <title>The macronuclear genome of Stentor coeruleus: a giant cell with tiny introns.</title>
        <authorList>
            <person name="Slabodnick M."/>
            <person name="Ruby J.G."/>
            <person name="Reiff S.B."/>
            <person name="Swart E.C."/>
            <person name="Gosai S."/>
            <person name="Prabakaran S."/>
            <person name="Witkowska E."/>
            <person name="Larue G.E."/>
            <person name="Fisher S."/>
            <person name="Freeman R.M."/>
            <person name="Gunawardena J."/>
            <person name="Chu W."/>
            <person name="Stover N.A."/>
            <person name="Gregory B.D."/>
            <person name="Nowacki M."/>
            <person name="Derisi J."/>
            <person name="Roy S.W."/>
            <person name="Marshall W.F."/>
            <person name="Sood P."/>
        </authorList>
    </citation>
    <scope>NUCLEOTIDE SEQUENCE [LARGE SCALE GENOMIC DNA]</scope>
    <source>
        <strain evidence="2">WM001</strain>
    </source>
</reference>
<gene>
    <name evidence="2" type="ORF">SteCoe_16000</name>
</gene>
<accession>A0A1R2C2C3</accession>